<keyword evidence="10" id="KW-0233">DNA recombination</keyword>
<evidence type="ECO:0000256" key="9">
    <source>
        <dbReference type="ARBA" id="ARBA00023125"/>
    </source>
</evidence>
<comment type="caution">
    <text evidence="12">The sequence shown here is derived from an EMBL/GenBank/DDBJ whole genome shotgun (WGS) entry which is preliminary data.</text>
</comment>
<dbReference type="PANTHER" id="PTHR30194:SF3">
    <property type="entry name" value="CROSSOVER JUNCTION ENDODEOXYRIBONUCLEASE RUVC"/>
    <property type="match status" value="1"/>
</dbReference>
<dbReference type="InterPro" id="IPR002176">
    <property type="entry name" value="X-over_junc_endoDNase_RuvC"/>
</dbReference>
<evidence type="ECO:0000256" key="5">
    <source>
        <dbReference type="ARBA" id="ARBA00022759"/>
    </source>
</evidence>
<evidence type="ECO:0000313" key="13">
    <source>
        <dbReference type="Proteomes" id="UP001601059"/>
    </source>
</evidence>
<dbReference type="Proteomes" id="UP001601059">
    <property type="component" value="Unassembled WGS sequence"/>
</dbReference>
<proteinExistence type="inferred from homology"/>
<dbReference type="PRINTS" id="PR00696">
    <property type="entry name" value="RSOLVASERUVC"/>
</dbReference>
<keyword evidence="13" id="KW-1185">Reference proteome</keyword>
<evidence type="ECO:0000256" key="2">
    <source>
        <dbReference type="ARBA" id="ARBA00022490"/>
    </source>
</evidence>
<evidence type="ECO:0000256" key="3">
    <source>
        <dbReference type="ARBA" id="ARBA00022722"/>
    </source>
</evidence>
<dbReference type="EMBL" id="JBIACK010000012">
    <property type="protein sequence ID" value="MFE8702907.1"/>
    <property type="molecule type" value="Genomic_DNA"/>
</dbReference>
<evidence type="ECO:0000256" key="7">
    <source>
        <dbReference type="ARBA" id="ARBA00022801"/>
    </source>
</evidence>
<keyword evidence="6" id="KW-0227">DNA damage</keyword>
<dbReference type="InterPro" id="IPR012337">
    <property type="entry name" value="RNaseH-like_sf"/>
</dbReference>
<evidence type="ECO:0000256" key="1">
    <source>
        <dbReference type="ARBA" id="ARBA00009518"/>
    </source>
</evidence>
<reference evidence="12 13" key="1">
    <citation type="submission" date="2024-08" db="EMBL/GenBank/DDBJ databases">
        <title>Two novel Cytobacillus novel species.</title>
        <authorList>
            <person name="Liu G."/>
        </authorList>
    </citation>
    <scope>NUCLEOTIDE SEQUENCE [LARGE SCALE GENOMIC DNA]</scope>
    <source>
        <strain evidence="12 13">FJAT-54145</strain>
    </source>
</reference>
<sequence length="160" mass="17909">MKQTETKAPSILAIDASLTFSGIAITTFSKEIIFLYTIKTSSENHIEQRILFVYKTLLKIIEEHNIKLLLVENNYTGGSKEVNWVIGIIYLLAAEKKIPIKSYAPASIKKAVTGNGRANKKEIKLAIQKIYGDLKTNEHVRDALGLVHCYCIKKSEVKTA</sequence>
<evidence type="ECO:0000256" key="6">
    <source>
        <dbReference type="ARBA" id="ARBA00022763"/>
    </source>
</evidence>
<keyword evidence="2" id="KW-0963">Cytoplasm</keyword>
<evidence type="ECO:0000313" key="12">
    <source>
        <dbReference type="EMBL" id="MFE8702907.1"/>
    </source>
</evidence>
<dbReference type="SUPFAM" id="SSF53098">
    <property type="entry name" value="Ribonuclease H-like"/>
    <property type="match status" value="1"/>
</dbReference>
<protein>
    <submittedName>
        <fullName evidence="12">Crossover junction endodeoxyribonuclease RuvC</fullName>
    </submittedName>
</protein>
<keyword evidence="3" id="KW-0540">Nuclease</keyword>
<evidence type="ECO:0000256" key="11">
    <source>
        <dbReference type="ARBA" id="ARBA00023204"/>
    </source>
</evidence>
<gene>
    <name evidence="12" type="ORF">ACFYKX_20070</name>
</gene>
<comment type="similarity">
    <text evidence="1">Belongs to the RuvC family.</text>
</comment>
<keyword evidence="7" id="KW-0378">Hydrolase</keyword>
<keyword evidence="9" id="KW-0238">DNA-binding</keyword>
<name>A0ABW6KH28_9BACI</name>
<dbReference type="RefSeq" id="WP_389362985.1">
    <property type="nucleotide sequence ID" value="NZ_JBIACK010000012.1"/>
</dbReference>
<organism evidence="12 13">
    <name type="scientific">Cytobacillus spartinae</name>
    <dbReference type="NCBI Taxonomy" id="3299023"/>
    <lineage>
        <taxon>Bacteria</taxon>
        <taxon>Bacillati</taxon>
        <taxon>Bacillota</taxon>
        <taxon>Bacilli</taxon>
        <taxon>Bacillales</taxon>
        <taxon>Bacillaceae</taxon>
        <taxon>Cytobacillus</taxon>
    </lineage>
</organism>
<evidence type="ECO:0000256" key="10">
    <source>
        <dbReference type="ARBA" id="ARBA00023172"/>
    </source>
</evidence>
<keyword evidence="4" id="KW-0479">Metal-binding</keyword>
<keyword evidence="8" id="KW-0460">Magnesium</keyword>
<dbReference type="PANTHER" id="PTHR30194">
    <property type="entry name" value="CROSSOVER JUNCTION ENDODEOXYRIBONUCLEASE RUVC"/>
    <property type="match status" value="1"/>
</dbReference>
<dbReference type="Gene3D" id="3.30.420.10">
    <property type="entry name" value="Ribonuclease H-like superfamily/Ribonuclease H"/>
    <property type="match status" value="1"/>
</dbReference>
<dbReference type="Pfam" id="PF02075">
    <property type="entry name" value="RuvC"/>
    <property type="match status" value="1"/>
</dbReference>
<evidence type="ECO:0000256" key="8">
    <source>
        <dbReference type="ARBA" id="ARBA00022842"/>
    </source>
</evidence>
<accession>A0ABW6KH28</accession>
<keyword evidence="5" id="KW-0255">Endonuclease</keyword>
<keyword evidence="11" id="KW-0234">DNA repair</keyword>
<evidence type="ECO:0000256" key="4">
    <source>
        <dbReference type="ARBA" id="ARBA00022723"/>
    </source>
</evidence>
<dbReference type="InterPro" id="IPR036397">
    <property type="entry name" value="RNaseH_sf"/>
</dbReference>